<evidence type="ECO:0008006" key="4">
    <source>
        <dbReference type="Google" id="ProtNLM"/>
    </source>
</evidence>
<feature type="transmembrane region" description="Helical" evidence="1">
    <location>
        <begin position="68"/>
        <end position="86"/>
    </location>
</feature>
<accession>A0A285VBX0</accession>
<keyword evidence="1" id="KW-1133">Transmembrane helix</keyword>
<dbReference type="EMBL" id="OBQK01000001">
    <property type="protein sequence ID" value="SOC51579.1"/>
    <property type="molecule type" value="Genomic_DNA"/>
</dbReference>
<name>A0A285VBX0_9MICO</name>
<feature type="transmembrane region" description="Helical" evidence="1">
    <location>
        <begin position="39"/>
        <end position="61"/>
    </location>
</feature>
<protein>
    <recommendedName>
        <fullName evidence="4">Integral membrane protein</fullName>
    </recommendedName>
</protein>
<sequence>MKNTSTTLTVLRLFAVLTALLAIWQTVVGFGWVDGGGQHGTIGNVTFVVALVAAVAAFLWSRASGNKGLLMHAAGMAVLALVQIGLGEMSLAGVHMAVGVLFLVGAVALATLAIRKPGVALDEQRVDPARLRG</sequence>
<dbReference type="Proteomes" id="UP000219688">
    <property type="component" value="Unassembled WGS sequence"/>
</dbReference>
<keyword evidence="1" id="KW-0812">Transmembrane</keyword>
<proteinExistence type="predicted"/>
<organism evidence="2 3">
    <name type="scientific">Ornithinimicrobium cerasi</name>
    <dbReference type="NCBI Taxonomy" id="2248773"/>
    <lineage>
        <taxon>Bacteria</taxon>
        <taxon>Bacillati</taxon>
        <taxon>Actinomycetota</taxon>
        <taxon>Actinomycetes</taxon>
        <taxon>Micrococcales</taxon>
        <taxon>Ornithinimicrobiaceae</taxon>
        <taxon>Ornithinimicrobium</taxon>
    </lineage>
</organism>
<feature type="transmembrane region" description="Helical" evidence="1">
    <location>
        <begin position="92"/>
        <end position="114"/>
    </location>
</feature>
<evidence type="ECO:0000313" key="2">
    <source>
        <dbReference type="EMBL" id="SOC51579.1"/>
    </source>
</evidence>
<reference evidence="3" key="1">
    <citation type="submission" date="2017-08" db="EMBL/GenBank/DDBJ databases">
        <authorList>
            <person name="Varghese N."/>
            <person name="Submissions S."/>
        </authorList>
    </citation>
    <scope>NUCLEOTIDE SEQUENCE [LARGE SCALE GENOMIC DNA]</scope>
    <source>
        <strain evidence="3">USBA17B2</strain>
    </source>
</reference>
<dbReference type="AlphaFoldDB" id="A0A285VBX0"/>
<evidence type="ECO:0000313" key="3">
    <source>
        <dbReference type="Proteomes" id="UP000219688"/>
    </source>
</evidence>
<dbReference type="RefSeq" id="WP_141401364.1">
    <property type="nucleotide sequence ID" value="NZ_OBQK01000001.1"/>
</dbReference>
<keyword evidence="3" id="KW-1185">Reference proteome</keyword>
<keyword evidence="1" id="KW-0472">Membrane</keyword>
<evidence type="ECO:0000256" key="1">
    <source>
        <dbReference type="SAM" id="Phobius"/>
    </source>
</evidence>
<gene>
    <name evidence="2" type="ORF">SAMN05421879_101241</name>
</gene>